<feature type="transmembrane region" description="Helical" evidence="5">
    <location>
        <begin position="511"/>
        <end position="531"/>
    </location>
</feature>
<evidence type="ECO:0000256" key="2">
    <source>
        <dbReference type="ARBA" id="ARBA00022692"/>
    </source>
</evidence>
<dbReference type="InterPro" id="IPR000515">
    <property type="entry name" value="MetI-like"/>
</dbReference>
<feature type="transmembrane region" description="Helical" evidence="5">
    <location>
        <begin position="605"/>
        <end position="627"/>
    </location>
</feature>
<evidence type="ECO:0000256" key="3">
    <source>
        <dbReference type="ARBA" id="ARBA00022989"/>
    </source>
</evidence>
<evidence type="ECO:0000313" key="7">
    <source>
        <dbReference type="EMBL" id="GAA5483550.1"/>
    </source>
</evidence>
<reference evidence="7 8" key="1">
    <citation type="submission" date="2024-02" db="EMBL/GenBank/DDBJ databases">
        <title>Haloferula sargassicola NBRC 104335.</title>
        <authorList>
            <person name="Ichikawa N."/>
            <person name="Katano-Makiyama Y."/>
            <person name="Hidaka K."/>
        </authorList>
    </citation>
    <scope>NUCLEOTIDE SEQUENCE [LARGE SCALE GENOMIC DNA]</scope>
    <source>
        <strain evidence="7 8">NBRC 104335</strain>
    </source>
</reference>
<feature type="transmembrane region" description="Helical" evidence="5">
    <location>
        <begin position="543"/>
        <end position="562"/>
    </location>
</feature>
<organism evidence="7 8">
    <name type="scientific">Haloferula sargassicola</name>
    <dbReference type="NCBI Taxonomy" id="490096"/>
    <lineage>
        <taxon>Bacteria</taxon>
        <taxon>Pseudomonadati</taxon>
        <taxon>Verrucomicrobiota</taxon>
        <taxon>Verrucomicrobiia</taxon>
        <taxon>Verrucomicrobiales</taxon>
        <taxon>Verrucomicrobiaceae</taxon>
        <taxon>Haloferula</taxon>
    </lineage>
</organism>
<evidence type="ECO:0000256" key="4">
    <source>
        <dbReference type="ARBA" id="ARBA00023136"/>
    </source>
</evidence>
<dbReference type="SUPFAM" id="SSF161098">
    <property type="entry name" value="MetI-like"/>
    <property type="match status" value="2"/>
</dbReference>
<dbReference type="RefSeq" id="WP_353567660.1">
    <property type="nucleotide sequence ID" value="NZ_BAABRI010000015.1"/>
</dbReference>
<evidence type="ECO:0000256" key="5">
    <source>
        <dbReference type="RuleBase" id="RU363032"/>
    </source>
</evidence>
<dbReference type="EMBL" id="BAABRI010000015">
    <property type="protein sequence ID" value="GAA5483550.1"/>
    <property type="molecule type" value="Genomic_DNA"/>
</dbReference>
<name>A0ABP9UQN6_9BACT</name>
<evidence type="ECO:0000259" key="6">
    <source>
        <dbReference type="PROSITE" id="PS50928"/>
    </source>
</evidence>
<keyword evidence="4 5" id="KW-0472">Membrane</keyword>
<dbReference type="PROSITE" id="PS50928">
    <property type="entry name" value="ABC_TM1"/>
    <property type="match status" value="1"/>
</dbReference>
<gene>
    <name evidence="7" type="ORF">Hsar01_02784</name>
</gene>
<dbReference type="Proteomes" id="UP001476282">
    <property type="component" value="Unassembled WGS sequence"/>
</dbReference>
<feature type="transmembrane region" description="Helical" evidence="5">
    <location>
        <begin position="721"/>
        <end position="742"/>
    </location>
</feature>
<feature type="domain" description="ABC transmembrane type-1" evidence="6">
    <location>
        <begin position="441"/>
        <end position="739"/>
    </location>
</feature>
<feature type="transmembrane region" description="Helical" evidence="5">
    <location>
        <begin position="648"/>
        <end position="669"/>
    </location>
</feature>
<comment type="caution">
    <text evidence="7">The sequence shown here is derived from an EMBL/GenBank/DDBJ whole genome shotgun (WGS) entry which is preliminary data.</text>
</comment>
<feature type="transmembrane region" description="Helical" evidence="5">
    <location>
        <begin position="482"/>
        <end position="505"/>
    </location>
</feature>
<evidence type="ECO:0000313" key="8">
    <source>
        <dbReference type="Proteomes" id="UP001476282"/>
    </source>
</evidence>
<evidence type="ECO:0000256" key="1">
    <source>
        <dbReference type="ARBA" id="ARBA00004651"/>
    </source>
</evidence>
<comment type="similarity">
    <text evidence="5">Belongs to the binding-protein-dependent transport system permease family.</text>
</comment>
<feature type="transmembrane region" description="Helical" evidence="5">
    <location>
        <begin position="30"/>
        <end position="50"/>
    </location>
</feature>
<dbReference type="InterPro" id="IPR015943">
    <property type="entry name" value="WD40/YVTN_repeat-like_dom_sf"/>
</dbReference>
<keyword evidence="2 5" id="KW-0812">Transmembrane</keyword>
<feature type="transmembrane region" description="Helical" evidence="5">
    <location>
        <begin position="449"/>
        <end position="470"/>
    </location>
</feature>
<keyword evidence="8" id="KW-1185">Reference proteome</keyword>
<dbReference type="InterPro" id="IPR035906">
    <property type="entry name" value="MetI-like_sf"/>
</dbReference>
<dbReference type="PANTHER" id="PTHR42727">
    <property type="entry name" value="PHOSPHATE TRANSPORT SYSTEM PERMEASE PROTEIN"/>
    <property type="match status" value="1"/>
</dbReference>
<protein>
    <recommendedName>
        <fullName evidence="6">ABC transmembrane type-1 domain-containing protein</fullName>
    </recommendedName>
</protein>
<dbReference type="Gene3D" id="1.10.3720.10">
    <property type="entry name" value="MetI-like"/>
    <property type="match status" value="2"/>
</dbReference>
<comment type="subcellular location">
    <subcellularLocation>
        <location evidence="1 5">Cell membrane</location>
        <topology evidence="1 5">Multi-pass membrane protein</topology>
    </subcellularLocation>
</comment>
<dbReference type="SUPFAM" id="SSF69322">
    <property type="entry name" value="Tricorn protease domain 2"/>
    <property type="match status" value="1"/>
</dbReference>
<dbReference type="CDD" id="cd06261">
    <property type="entry name" value="TM_PBP2"/>
    <property type="match status" value="1"/>
</dbReference>
<keyword evidence="5" id="KW-0813">Transport</keyword>
<sequence length="753" mass="81352">MSPASPPTPDPKRFEVSKRTLLLDRVMTQLIRIGGLAVIVAVFGIFFFIVREILPLFSGAHVAAEEVVETPGGRPLVLGVDEWGEMPFLYRGDGQVVFVSMADGARQVVPVPSLEGLAPSAVAYDPVHRRVAVGLGDGRVGSFRVVYETKFNEAGERSILPTIEAEPWFEDSIGEGPVTALSYGDGGDKRLLVVARQSGLAALRLGQKRALIGKPKLTLQGTADLTAEVGSPVVSIVSSQNGEAALVAGADGKVRYFQVDGGEVTLRQTFAPFGDTPPARMDYLFGGVSVAMTDTTGHQKIYSLFRPEGSTVRLFGETKEFDRVGEGVPVFAPSLRNKSFLTGAGGTLSVRHLTSGSTRWEGKAEFVPVAATIDGKTEHFFIAGDDGRIQRFELEDPHPEAGWRAFFGKVWYEGGSEPVFQWQSTGGSDDFEPKLSLIPLIVGSLKGTFYALLFSIPIALLAAVFSAAFLPHDMKRVVKPAMEIMASLPSVVLGFLAGIWLAPIIEDKVPSILLVCLSLPVSALLVGLIWSRQPMAIRGKFEGGREWMVLLPVLVLVGWIAWELGPVLERLAFVYKDASTGKEIADFRLWWPQVTGLSFDQRNSLVVGFMMGFAVIPVIFTIAEDALSNVPKTLTAASAALGASRWQVVRTVIIPVASPGIFSALMIGFGRAVGETMIVVMATGNTPVTEWNIFSGMRTLSANIAVELPEAAPGSTHYRTLFLGALVLFMLTFILNSVAEVMRQRLREKNKLV</sequence>
<dbReference type="Pfam" id="PF00528">
    <property type="entry name" value="BPD_transp_1"/>
    <property type="match status" value="1"/>
</dbReference>
<keyword evidence="3 5" id="KW-1133">Transmembrane helix</keyword>
<dbReference type="PANTHER" id="PTHR42727:SF1">
    <property type="entry name" value="PHOSPHATE TRANSPORT SYSTEM PERMEASE"/>
    <property type="match status" value="1"/>
</dbReference>
<accession>A0ABP9UQN6</accession>
<proteinExistence type="inferred from homology"/>
<dbReference type="Gene3D" id="2.130.10.10">
    <property type="entry name" value="YVTN repeat-like/Quinoprotein amine dehydrogenase"/>
    <property type="match status" value="1"/>
</dbReference>